<proteinExistence type="inferred from homology"/>
<evidence type="ECO:0000256" key="8">
    <source>
        <dbReference type="ARBA" id="ARBA00023030"/>
    </source>
</evidence>
<feature type="transmembrane region" description="Helical" evidence="10">
    <location>
        <begin position="40"/>
        <end position="62"/>
    </location>
</feature>
<comment type="similarity">
    <text evidence="2 9">Belongs to the phytosulfokine family.</text>
</comment>
<dbReference type="EMBL" id="JAHUZN010000005">
    <property type="protein sequence ID" value="KAG8494075.1"/>
    <property type="molecule type" value="Genomic_DNA"/>
</dbReference>
<evidence type="ECO:0000256" key="3">
    <source>
        <dbReference type="ARBA" id="ARBA00022473"/>
    </source>
</evidence>
<dbReference type="OrthoDB" id="1858282at2759"/>
<evidence type="ECO:0000256" key="10">
    <source>
        <dbReference type="SAM" id="Phobius"/>
    </source>
</evidence>
<keyword evidence="8 9" id="KW-0339">Growth factor</keyword>
<dbReference type="GO" id="GO:0008283">
    <property type="term" value="P:cell population proliferation"/>
    <property type="evidence" value="ECO:0007669"/>
    <property type="project" value="UniProtKB-UniRule"/>
</dbReference>
<comment type="PTM">
    <text evidence="9">PSK-alpha is produced by endopeptidase digestion. PSK-beta is produced from PSK-alpha by exopeptidase digestion.</text>
</comment>
<organism evidence="11 12">
    <name type="scientific">Gossypium anomalum</name>
    <dbReference type="NCBI Taxonomy" id="47600"/>
    <lineage>
        <taxon>Eukaryota</taxon>
        <taxon>Viridiplantae</taxon>
        <taxon>Streptophyta</taxon>
        <taxon>Embryophyta</taxon>
        <taxon>Tracheophyta</taxon>
        <taxon>Spermatophyta</taxon>
        <taxon>Magnoliopsida</taxon>
        <taxon>eudicotyledons</taxon>
        <taxon>Gunneridae</taxon>
        <taxon>Pentapetalae</taxon>
        <taxon>rosids</taxon>
        <taxon>malvids</taxon>
        <taxon>Malvales</taxon>
        <taxon>Malvaceae</taxon>
        <taxon>Malvoideae</taxon>
        <taxon>Gossypium</taxon>
    </lineage>
</organism>
<evidence type="ECO:0000313" key="11">
    <source>
        <dbReference type="EMBL" id="KAG8494075.1"/>
    </source>
</evidence>
<dbReference type="Proteomes" id="UP000701853">
    <property type="component" value="Chromosome 5"/>
</dbReference>
<evidence type="ECO:0000256" key="6">
    <source>
        <dbReference type="ARBA" id="ARBA00022729"/>
    </source>
</evidence>
<sequence length="98" mass="11256">MKNMSKLFTLFIAALLLNFMLCYAARPDPAFLLTKHQALFLSFLFFLPNPIISMFLLLLLLFGVDVDDNCEGVGKEESLMRRTLAAHLDYIYTQNHKP</sequence>
<keyword evidence="6 9" id="KW-0732">Signal</keyword>
<dbReference type="InterPro" id="IPR009438">
    <property type="entry name" value="Phytosulfokine"/>
</dbReference>
<comment type="PTM">
    <text evidence="9">Sulfation is important for activity and for the binding to a putative membrane receptor.</text>
</comment>
<dbReference type="GO" id="GO:0008083">
    <property type="term" value="F:growth factor activity"/>
    <property type="evidence" value="ECO:0007669"/>
    <property type="project" value="UniProtKB-UniRule"/>
</dbReference>
<name>A0A8J6D596_9ROSI</name>
<keyword evidence="4 9" id="KW-0964">Secreted</keyword>
<evidence type="ECO:0000256" key="1">
    <source>
        <dbReference type="ARBA" id="ARBA00004613"/>
    </source>
</evidence>
<dbReference type="AlphaFoldDB" id="A0A8J6D596"/>
<dbReference type="Pfam" id="PF06404">
    <property type="entry name" value="PSK"/>
    <property type="match status" value="1"/>
</dbReference>
<feature type="signal peptide" evidence="9">
    <location>
        <begin position="1"/>
        <end position="24"/>
    </location>
</feature>
<dbReference type="PANTHER" id="PTHR33285:SF55">
    <property type="entry name" value="PHYTOSULFOKINES 3"/>
    <property type="match status" value="1"/>
</dbReference>
<keyword evidence="7 9" id="KW-0221">Differentiation</keyword>
<keyword evidence="5 9" id="KW-0765">Sulfation</keyword>
<dbReference type="GO" id="GO:0005576">
    <property type="term" value="C:extracellular region"/>
    <property type="evidence" value="ECO:0007669"/>
    <property type="project" value="UniProtKB-SubCell"/>
</dbReference>
<evidence type="ECO:0000256" key="5">
    <source>
        <dbReference type="ARBA" id="ARBA00022641"/>
    </source>
</evidence>
<dbReference type="PANTHER" id="PTHR33285">
    <property type="entry name" value="PHYTOSULFOKINES 3"/>
    <property type="match status" value="1"/>
</dbReference>
<comment type="caution">
    <text evidence="11">The sequence shown here is derived from an EMBL/GenBank/DDBJ whole genome shotgun (WGS) entry which is preliminary data.</text>
</comment>
<keyword evidence="10" id="KW-0472">Membrane</keyword>
<feature type="chain" id="PRO_5035341802" description="Phytosulfokine" evidence="9">
    <location>
        <begin position="25"/>
        <end position="98"/>
    </location>
</feature>
<evidence type="ECO:0000256" key="2">
    <source>
        <dbReference type="ARBA" id="ARBA00010781"/>
    </source>
</evidence>
<evidence type="ECO:0000256" key="7">
    <source>
        <dbReference type="ARBA" id="ARBA00022782"/>
    </source>
</evidence>
<evidence type="ECO:0000256" key="4">
    <source>
        <dbReference type="ARBA" id="ARBA00022525"/>
    </source>
</evidence>
<accession>A0A8J6D596</accession>
<comment type="function">
    <text evidence="9">Promotes plant cell differentiation, organogenesis and somatic embryogenesis as well as cell proliferation.</text>
</comment>
<comment type="subcellular location">
    <subcellularLocation>
        <location evidence="1 9">Secreted</location>
    </subcellularLocation>
</comment>
<keyword evidence="12" id="KW-1185">Reference proteome</keyword>
<evidence type="ECO:0000313" key="12">
    <source>
        <dbReference type="Proteomes" id="UP000701853"/>
    </source>
</evidence>
<evidence type="ECO:0000256" key="9">
    <source>
        <dbReference type="RuleBase" id="RU368031"/>
    </source>
</evidence>
<reference evidence="11 12" key="1">
    <citation type="journal article" date="2021" name="bioRxiv">
        <title>The Gossypium anomalum genome as a resource for cotton improvement and evolutionary analysis of hybrid incompatibility.</title>
        <authorList>
            <person name="Grover C.E."/>
            <person name="Yuan D."/>
            <person name="Arick M.A."/>
            <person name="Miller E.R."/>
            <person name="Hu G."/>
            <person name="Peterson D.G."/>
            <person name="Wendel J.F."/>
            <person name="Udall J.A."/>
        </authorList>
    </citation>
    <scope>NUCLEOTIDE SEQUENCE [LARGE SCALE GENOMIC DNA]</scope>
    <source>
        <strain evidence="11">JFW-Udall</strain>
        <tissue evidence="11">Leaf</tissue>
    </source>
</reference>
<keyword evidence="3 9" id="KW-0217">Developmental protein</keyword>
<keyword evidence="10" id="KW-0812">Transmembrane</keyword>
<keyword evidence="10" id="KW-1133">Transmembrane helix</keyword>
<dbReference type="GO" id="GO:0030154">
    <property type="term" value="P:cell differentiation"/>
    <property type="evidence" value="ECO:0007669"/>
    <property type="project" value="UniProtKB-UniRule"/>
</dbReference>
<protein>
    <recommendedName>
        <fullName evidence="9">Phytosulfokine</fullName>
    </recommendedName>
    <component>
        <recommendedName>
            <fullName evidence="9">Phytosulfokine-alpha</fullName>
            <shortName evidence="9">PSK-alpha</shortName>
            <shortName evidence="9">Phytosulfokine-a</shortName>
        </recommendedName>
    </component>
    <component>
        <recommendedName>
            <fullName evidence="9">Phytosulfokine-beta</fullName>
            <shortName evidence="9">PSK-beta</shortName>
            <shortName evidence="9">Phytosulfokine-b</shortName>
        </recommendedName>
    </component>
</protein>
<gene>
    <name evidence="11" type="ORF">CXB51_011510</name>
</gene>